<keyword evidence="1" id="KW-0614">Plasmid</keyword>
<name>V5Z2L5_9GAMM</name>
<geneLocation type="plasmid" evidence="1">
    <name>pEPIR37</name>
</geneLocation>
<accession>V5Z2L5</accession>
<evidence type="ECO:0000313" key="1">
    <source>
        <dbReference type="EMBL" id="CCG55401.1"/>
    </source>
</evidence>
<dbReference type="EMBL" id="HE792893">
    <property type="protein sequence ID" value="CCG55401.1"/>
    <property type="molecule type" value="Genomic_DNA"/>
</dbReference>
<protein>
    <submittedName>
        <fullName evidence="1">Uncharacterized protein</fullName>
    </submittedName>
</protein>
<reference evidence="1" key="1">
    <citation type="journal article" date="2013" name="Syst. Appl. Microbiol.">
        <title>Phylogenetic position and virulence apparatus of the pear flower necrosis pathogen Erwinia piriflorinigrans CFBP 5888T as assessed by comparative genomics.</title>
        <authorList>
            <person name="Smits T.H."/>
            <person name="Rezzonico F."/>
            <person name="Lopez M.M."/>
            <person name="Blom J."/>
            <person name="Goesmann A."/>
            <person name="Frey J.E."/>
            <person name="Duffy B."/>
        </authorList>
    </citation>
    <scope>NUCLEOTIDE SEQUENCE [LARGE SCALE GENOMIC DNA]</scope>
    <source>
        <strain evidence="1">CFBP 5888</strain>
        <plasmid evidence="1">pEPIR37</plasmid>
    </source>
</reference>
<organism evidence="1">
    <name type="scientific">Erwinia piriflorinigrans CFBP 5888</name>
    <dbReference type="NCBI Taxonomy" id="1161919"/>
    <lineage>
        <taxon>Bacteria</taxon>
        <taxon>Pseudomonadati</taxon>
        <taxon>Pseudomonadota</taxon>
        <taxon>Gammaproteobacteria</taxon>
        <taxon>Enterobacterales</taxon>
        <taxon>Erwiniaceae</taxon>
        <taxon>Erwinia</taxon>
    </lineage>
</organism>
<dbReference type="AlphaFoldDB" id="V5Z2L5"/>
<gene>
    <name evidence="1" type="ORF">EPIR_pEPIR37024</name>
</gene>
<sequence>MDDYLIIAVVAVGKRKRSDVYQKYFSCFQRPAAIIAR</sequence>
<proteinExistence type="predicted"/>